<evidence type="ECO:0000256" key="1">
    <source>
        <dbReference type="SAM" id="Coils"/>
    </source>
</evidence>
<keyword evidence="1" id="KW-0175">Coiled coil</keyword>
<evidence type="ECO:0000313" key="3">
    <source>
        <dbReference type="EMBL" id="QID81656.1"/>
    </source>
</evidence>
<feature type="region of interest" description="Disordered" evidence="2">
    <location>
        <begin position="224"/>
        <end position="243"/>
    </location>
</feature>
<feature type="compositionally biased region" description="Low complexity" evidence="2">
    <location>
        <begin position="224"/>
        <end position="241"/>
    </location>
</feature>
<evidence type="ECO:0000313" key="4">
    <source>
        <dbReference type="Proteomes" id="UP000501346"/>
    </source>
</evidence>
<dbReference type="OrthoDB" id="3981131at2759"/>
<feature type="region of interest" description="Disordered" evidence="2">
    <location>
        <begin position="57"/>
        <end position="76"/>
    </location>
</feature>
<organism evidence="3 4">
    <name type="scientific">Saccharomyces pastorianus</name>
    <name type="common">Lager yeast</name>
    <name type="synonym">Saccharomyces cerevisiae x Saccharomyces eubayanus</name>
    <dbReference type="NCBI Taxonomy" id="27292"/>
    <lineage>
        <taxon>Eukaryota</taxon>
        <taxon>Fungi</taxon>
        <taxon>Dikarya</taxon>
        <taxon>Ascomycota</taxon>
        <taxon>Saccharomycotina</taxon>
        <taxon>Saccharomycetes</taxon>
        <taxon>Saccharomycetales</taxon>
        <taxon>Saccharomycetaceae</taxon>
        <taxon>Saccharomyces</taxon>
    </lineage>
</organism>
<protein>
    <submittedName>
        <fullName evidence="3">Uncharacterized protein</fullName>
    </submittedName>
</protein>
<feature type="compositionally biased region" description="Basic and acidic residues" evidence="2">
    <location>
        <begin position="308"/>
        <end position="319"/>
    </location>
</feature>
<reference evidence="3 4" key="1">
    <citation type="journal article" date="2019" name="BMC Genomics">
        <title>Chromosome level assembly and comparative genome analysis confirm lager-brewing yeasts originated from a single hybridization.</title>
        <authorList>
            <person name="Salazar A.N."/>
            <person name="Gorter de Vries A.R."/>
            <person name="van den Broek M."/>
            <person name="Brouwers N."/>
            <person name="de la Torre Cortes P."/>
            <person name="Kuijpers N.G.A."/>
            <person name="Daran J.G."/>
            <person name="Abeel T."/>
        </authorList>
    </citation>
    <scope>NUCLEOTIDE SEQUENCE [LARGE SCALE GENOMIC DNA]</scope>
    <source>
        <strain evidence="3 4">CBS 1483</strain>
    </source>
</reference>
<evidence type="ECO:0000256" key="2">
    <source>
        <dbReference type="SAM" id="MobiDB-lite"/>
    </source>
</evidence>
<dbReference type="EMBL" id="CP048994">
    <property type="protein sequence ID" value="QID81656.1"/>
    <property type="molecule type" value="Genomic_DNA"/>
</dbReference>
<feature type="region of interest" description="Disordered" evidence="2">
    <location>
        <begin position="299"/>
        <end position="328"/>
    </location>
</feature>
<dbReference type="Proteomes" id="UP000501346">
    <property type="component" value="Chromosome ScXIII"/>
</dbReference>
<feature type="compositionally biased region" description="Polar residues" evidence="2">
    <location>
        <begin position="15"/>
        <end position="25"/>
    </location>
</feature>
<keyword evidence="4" id="KW-1185">Reference proteome</keyword>
<gene>
    <name evidence="3" type="ORF">GRS66_004047</name>
</gene>
<dbReference type="AlphaFoldDB" id="A0A6C1DX58"/>
<accession>A0A6C1DX58</accession>
<feature type="region of interest" description="Disordered" evidence="2">
    <location>
        <begin position="1"/>
        <end position="36"/>
    </location>
</feature>
<feature type="coiled-coil region" evidence="1">
    <location>
        <begin position="178"/>
        <end position="205"/>
    </location>
</feature>
<name>A0A6C1DX58_SACPS</name>
<proteinExistence type="predicted"/>
<sequence length="342" mass="38542">MEENKLSGNKPIQLATWSNQMGSPENNGNNANNGSDVQNVIQKALGLIRQLNNNGLMSPMEEEHSQPSSSQETLSVDREINEQGRLRLLMQAKDDNTRKEVGTYSSPMDSAYARENMLNVLQSLVTHLNQAVSQIQQLKFKNMILTSNENNIQSRHEVEDNLQKQQFERMKCQFLLERQSLKDQLRKRENKIVKYKQKIIEKNKKLNNLAKVLNQHAISDTSQIDSFSSSVKKTPSSTTTPQEMKSDMLNTLGILATHVLKDEIDDDSGNQTILQLAAGSISNDCNTTELEITCSPEMGRTITHNRPNTKDESIQDSHGNKTLQLPKMKSFSTIDGSIKDIK</sequence>